<dbReference type="EMBL" id="JAMPLM010000069">
    <property type="protein sequence ID" value="MEP1062509.1"/>
    <property type="molecule type" value="Genomic_DNA"/>
</dbReference>
<organism evidence="3 4">
    <name type="scientific">Stenomitos frigidus AS-A4</name>
    <dbReference type="NCBI Taxonomy" id="2933935"/>
    <lineage>
        <taxon>Bacteria</taxon>
        <taxon>Bacillati</taxon>
        <taxon>Cyanobacteriota</taxon>
        <taxon>Cyanophyceae</taxon>
        <taxon>Leptolyngbyales</taxon>
        <taxon>Leptolyngbyaceae</taxon>
        <taxon>Stenomitos</taxon>
    </lineage>
</organism>
<proteinExistence type="predicted"/>
<dbReference type="CDD" id="cd02440">
    <property type="entry name" value="AdoMet_MTases"/>
    <property type="match status" value="1"/>
</dbReference>
<dbReference type="PANTHER" id="PTHR43861:SF3">
    <property type="entry name" value="PUTATIVE (AFU_ORTHOLOGUE AFUA_2G14390)-RELATED"/>
    <property type="match status" value="1"/>
</dbReference>
<dbReference type="Gene3D" id="1.10.30.50">
    <property type="match status" value="1"/>
</dbReference>
<evidence type="ECO:0000313" key="4">
    <source>
        <dbReference type="Proteomes" id="UP001476950"/>
    </source>
</evidence>
<feature type="domain" description="HNH nuclease" evidence="2">
    <location>
        <begin position="449"/>
        <end position="493"/>
    </location>
</feature>
<dbReference type="PANTHER" id="PTHR43861">
    <property type="entry name" value="TRANS-ACONITATE 2-METHYLTRANSFERASE-RELATED"/>
    <property type="match status" value="1"/>
</dbReference>
<dbReference type="GO" id="GO:0008168">
    <property type="term" value="F:methyltransferase activity"/>
    <property type="evidence" value="ECO:0007669"/>
    <property type="project" value="UniProtKB-KW"/>
</dbReference>
<protein>
    <submittedName>
        <fullName evidence="3">Methyltransferase domain-containing protein</fullName>
    </submittedName>
</protein>
<evidence type="ECO:0000259" key="2">
    <source>
        <dbReference type="Pfam" id="PF13395"/>
    </source>
</evidence>
<reference evidence="3 4" key="1">
    <citation type="submission" date="2022-04" db="EMBL/GenBank/DDBJ databases">
        <title>Positive selection, recombination, and allopatry shape intraspecific diversity of widespread and dominant cyanobacteria.</title>
        <authorList>
            <person name="Wei J."/>
            <person name="Shu W."/>
            <person name="Hu C."/>
        </authorList>
    </citation>
    <scope>NUCLEOTIDE SEQUENCE [LARGE SCALE GENOMIC DNA]</scope>
    <source>
        <strain evidence="3 4">AS-A4</strain>
    </source>
</reference>
<dbReference type="RefSeq" id="WP_190446143.1">
    <property type="nucleotide sequence ID" value="NZ_JAMPLM010000069.1"/>
</dbReference>
<dbReference type="SUPFAM" id="SSF53335">
    <property type="entry name" value="S-adenosyl-L-methionine-dependent methyltransferases"/>
    <property type="match status" value="1"/>
</dbReference>
<keyword evidence="4" id="KW-1185">Reference proteome</keyword>
<dbReference type="Pfam" id="PF13489">
    <property type="entry name" value="Methyltransf_23"/>
    <property type="match status" value="1"/>
</dbReference>
<dbReference type="Proteomes" id="UP001476950">
    <property type="component" value="Unassembled WGS sequence"/>
</dbReference>
<keyword evidence="1" id="KW-0808">Transferase</keyword>
<keyword evidence="3" id="KW-0489">Methyltransferase</keyword>
<evidence type="ECO:0000313" key="3">
    <source>
        <dbReference type="EMBL" id="MEP1062509.1"/>
    </source>
</evidence>
<comment type="caution">
    <text evidence="3">The sequence shown here is derived from an EMBL/GenBank/DDBJ whole genome shotgun (WGS) entry which is preliminary data.</text>
</comment>
<dbReference type="InterPro" id="IPR003615">
    <property type="entry name" value="HNH_nuc"/>
</dbReference>
<dbReference type="Gene3D" id="3.40.50.150">
    <property type="entry name" value="Vaccinia Virus protein VP39"/>
    <property type="match status" value="1"/>
</dbReference>
<sequence length="570" mass="63419">MKAVQWYEQNAATVIPAYESLRAEDVHRWLLGLLPDRPSLVLDIGAGSGRDAAWLAAQGHTVVAVEPAAAMRHEGQRLHPDANIRWLDDRLPSLQHVQRLGIAFDCILLSAVWMHIPLAERTRAFRKVIALLKPGGLLAITLRHGAADDDRELYPVSWEAIERLARDHGATVVRKVVDRDRLNRDEVSWTQMALTLPDDGTGALPLLRHVILHGSKSSTYKLALLRVLCRIADSTAGTAQYQDDASISVPLGLVALYWLRLFKPLLEADLPQSPTNRGIQGLGFVGPGFRALSGVSHLDLRIGVRFTGATAQALHQALKEAVKTITTMPVSYMTDSSGSQILSATRTARLPTPTELLLEPAYLASFGQLLIPQHIWLALVRFEAWIEPALLAEWLRLMKSYASGQGRTLPEADIALAMTWSDPSRDVTTARQRALTLLGSQDLFCVWSGKRLTERSLDIDHCFPWSAWACDDLWNLLPSDRTVNQRQKRDRLPSAARLQSAQNRVQGWWQAAYLQALNPLLPVRFTQEACASLPGLLSMADAPSLDDCFTAILLQQVRLKHDQQVPEWRD</sequence>
<dbReference type="InterPro" id="IPR029063">
    <property type="entry name" value="SAM-dependent_MTases_sf"/>
</dbReference>
<accession>A0ABV0KTE0</accession>
<dbReference type="GO" id="GO:0032259">
    <property type="term" value="P:methylation"/>
    <property type="evidence" value="ECO:0007669"/>
    <property type="project" value="UniProtKB-KW"/>
</dbReference>
<evidence type="ECO:0000256" key="1">
    <source>
        <dbReference type="ARBA" id="ARBA00022679"/>
    </source>
</evidence>
<dbReference type="Pfam" id="PF13395">
    <property type="entry name" value="HNH_4"/>
    <property type="match status" value="1"/>
</dbReference>
<gene>
    <name evidence="3" type="ORF">NDI38_29475</name>
</gene>
<name>A0ABV0KTE0_9CYAN</name>